<dbReference type="EMBL" id="UGQT01000001">
    <property type="protein sequence ID" value="STZ59017.1"/>
    <property type="molecule type" value="Genomic_DNA"/>
</dbReference>
<reference evidence="3 4" key="1">
    <citation type="submission" date="2018-06" db="EMBL/GenBank/DDBJ databases">
        <authorList>
            <consortium name="Pathogen Informatics"/>
            <person name="Doyle S."/>
        </authorList>
    </citation>
    <scope>NUCLEOTIDE SEQUENCE [LARGE SCALE GENOMIC DNA]</scope>
    <source>
        <strain evidence="3 4">NCTC10821</strain>
    </source>
</reference>
<sequence>MTRAMVTGAAGFIGSALVDRLLLEGYDVIAIDNLSTGNMANLDHAIRANRTTPGRFAFHQLDVQAPELRGIVVGSNPDVIFHLAAHIDVRRSVADPMFDARTNVLGTVNICEAANLAGVRRIVYAASGGSRYGAPLRLPADEQSSLAPESPYAVSKIAGELYLQAYAHMYGITPICLALSNVYGPRQSVAGEAGVIAAFASALASGRNVTVFGDGSATRDYIYVDDVVRAFTASAEAPPEVTGTFNIGTGRQISVVDLHRVIALLFDGAPPPFFAPARTGEVQNSALDARKAFRELGWVPAVNLIDGIERTVAWLRSAQGADQPAELGA</sequence>
<accession>A0A378TFU6</accession>
<proteinExistence type="inferred from homology"/>
<dbReference type="InterPro" id="IPR001509">
    <property type="entry name" value="Epimerase_deHydtase"/>
</dbReference>
<dbReference type="GO" id="GO:0008460">
    <property type="term" value="F:dTDP-glucose 4,6-dehydratase activity"/>
    <property type="evidence" value="ECO:0007669"/>
    <property type="project" value="UniProtKB-EC"/>
</dbReference>
<evidence type="ECO:0000259" key="2">
    <source>
        <dbReference type="Pfam" id="PF01370"/>
    </source>
</evidence>
<name>A0A378TFU6_9MYCO</name>
<dbReference type="SUPFAM" id="SSF51735">
    <property type="entry name" value="NAD(P)-binding Rossmann-fold domains"/>
    <property type="match status" value="1"/>
</dbReference>
<comment type="similarity">
    <text evidence="1">Belongs to the NAD(P)-dependent epimerase/dehydratase family.</text>
</comment>
<keyword evidence="3" id="KW-0456">Lyase</keyword>
<dbReference type="EC" id="4.2.1.46" evidence="3"/>
<organism evidence="3 4">
    <name type="scientific">Mycolicibacterium tokaiense</name>
    <dbReference type="NCBI Taxonomy" id="39695"/>
    <lineage>
        <taxon>Bacteria</taxon>
        <taxon>Bacillati</taxon>
        <taxon>Actinomycetota</taxon>
        <taxon>Actinomycetes</taxon>
        <taxon>Mycobacteriales</taxon>
        <taxon>Mycobacteriaceae</taxon>
        <taxon>Mycolicibacterium</taxon>
    </lineage>
</organism>
<dbReference type="InterPro" id="IPR036291">
    <property type="entry name" value="NAD(P)-bd_dom_sf"/>
</dbReference>
<evidence type="ECO:0000313" key="4">
    <source>
        <dbReference type="Proteomes" id="UP000254978"/>
    </source>
</evidence>
<dbReference type="AlphaFoldDB" id="A0A378TFU6"/>
<protein>
    <submittedName>
        <fullName evidence="3">Nucleoside-diphosphate-sugar epimerase</fullName>
        <ecNumber evidence="3">4.2.1.46</ecNumber>
    </submittedName>
</protein>
<gene>
    <name evidence="3" type="primary">strE_1</name>
    <name evidence="3" type="ORF">NCTC10821_02539</name>
</gene>
<dbReference type="Pfam" id="PF01370">
    <property type="entry name" value="Epimerase"/>
    <property type="match status" value="1"/>
</dbReference>
<keyword evidence="4" id="KW-1185">Reference proteome</keyword>
<dbReference type="Gene3D" id="3.40.50.720">
    <property type="entry name" value="NAD(P)-binding Rossmann-like Domain"/>
    <property type="match status" value="1"/>
</dbReference>
<dbReference type="RefSeq" id="WP_115278642.1">
    <property type="nucleotide sequence ID" value="NZ_AP022600.1"/>
</dbReference>
<dbReference type="OrthoDB" id="9801785at2"/>
<evidence type="ECO:0000313" key="3">
    <source>
        <dbReference type="EMBL" id="STZ59017.1"/>
    </source>
</evidence>
<dbReference type="Proteomes" id="UP000254978">
    <property type="component" value="Unassembled WGS sequence"/>
</dbReference>
<feature type="domain" description="NAD-dependent epimerase/dehydratase" evidence="2">
    <location>
        <begin position="5"/>
        <end position="248"/>
    </location>
</feature>
<dbReference type="PANTHER" id="PTHR43000">
    <property type="entry name" value="DTDP-D-GLUCOSE 4,6-DEHYDRATASE-RELATED"/>
    <property type="match status" value="1"/>
</dbReference>
<evidence type="ECO:0000256" key="1">
    <source>
        <dbReference type="ARBA" id="ARBA00007637"/>
    </source>
</evidence>